<proteinExistence type="predicted"/>
<organism evidence="1 2">
    <name type="scientific">Daejeonella rubra</name>
    <dbReference type="NCBI Taxonomy" id="990371"/>
    <lineage>
        <taxon>Bacteria</taxon>
        <taxon>Pseudomonadati</taxon>
        <taxon>Bacteroidota</taxon>
        <taxon>Sphingobacteriia</taxon>
        <taxon>Sphingobacteriales</taxon>
        <taxon>Sphingobacteriaceae</taxon>
        <taxon>Daejeonella</taxon>
    </lineage>
</organism>
<sequence length="190" mass="21354">MNRREAISQVSWILGGTIIGSSIFLEYGCKSSPEQKPAFFDQKTVDLLNEIGETILPQTSTPGAKEAKVGQFMDIMVKDCYTKEHQGIFLEGIKSIDKDCKTKTGKSFMDSSTLERTSFLTELDTKQKAYMETKKAEEPPHYFRMMKELTLLGFFTSEIGSTKALRYVETPGSFDGDVPYKKGDRAWANA</sequence>
<dbReference type="InterPro" id="IPR027056">
    <property type="entry name" value="Gluconate_2DH_su3"/>
</dbReference>
<keyword evidence="2" id="KW-1185">Reference proteome</keyword>
<name>A0A1G9MSZ3_9SPHI</name>
<evidence type="ECO:0000313" key="1">
    <source>
        <dbReference type="EMBL" id="SDL77412.1"/>
    </source>
</evidence>
<dbReference type="AlphaFoldDB" id="A0A1G9MSZ3"/>
<accession>A0A1G9MSZ3</accession>
<dbReference type="STRING" id="990371.SAMN05421813_102104"/>
<reference evidence="2" key="1">
    <citation type="submission" date="2016-10" db="EMBL/GenBank/DDBJ databases">
        <authorList>
            <person name="Varghese N."/>
            <person name="Submissions S."/>
        </authorList>
    </citation>
    <scope>NUCLEOTIDE SEQUENCE [LARGE SCALE GENOMIC DNA]</scope>
    <source>
        <strain evidence="2">DSM 24536</strain>
    </source>
</reference>
<dbReference type="Proteomes" id="UP000199226">
    <property type="component" value="Unassembled WGS sequence"/>
</dbReference>
<gene>
    <name evidence="1" type="ORF">SAMN05421813_102104</name>
</gene>
<dbReference type="Pfam" id="PF13618">
    <property type="entry name" value="Gluconate_2-dh3"/>
    <property type="match status" value="1"/>
</dbReference>
<dbReference type="EMBL" id="FNHH01000002">
    <property type="protein sequence ID" value="SDL77412.1"/>
    <property type="molecule type" value="Genomic_DNA"/>
</dbReference>
<evidence type="ECO:0000313" key="2">
    <source>
        <dbReference type="Proteomes" id="UP000199226"/>
    </source>
</evidence>
<protein>
    <submittedName>
        <fullName evidence="1">Gluconate 2-dehydrogenase subunit 3</fullName>
    </submittedName>
</protein>
<dbReference type="RefSeq" id="WP_090698766.1">
    <property type="nucleotide sequence ID" value="NZ_FNHH01000002.1"/>
</dbReference>
<dbReference type="OrthoDB" id="6385145at2"/>